<proteinExistence type="predicted"/>
<gene>
    <name evidence="6" type="ORF">OMO38_10255</name>
</gene>
<evidence type="ECO:0000313" key="7">
    <source>
        <dbReference type="Proteomes" id="UP001163731"/>
    </source>
</evidence>
<evidence type="ECO:0000256" key="3">
    <source>
        <dbReference type="ARBA" id="ARBA00022989"/>
    </source>
</evidence>
<dbReference type="InterPro" id="IPR006480">
    <property type="entry name" value="Phage_holin_4_1"/>
</dbReference>
<comment type="caution">
    <text evidence="6">The sequence shown here is derived from an EMBL/GenBank/DDBJ whole genome shotgun (WGS) entry which is preliminary data.</text>
</comment>
<dbReference type="Pfam" id="PF05105">
    <property type="entry name" value="Phage_holin_4_1"/>
    <property type="match status" value="1"/>
</dbReference>
<keyword evidence="2 5" id="KW-0812">Transmembrane</keyword>
<keyword evidence="7" id="KW-1185">Reference proteome</keyword>
<evidence type="ECO:0000256" key="2">
    <source>
        <dbReference type="ARBA" id="ARBA00022692"/>
    </source>
</evidence>
<keyword evidence="3 5" id="KW-1133">Transmembrane helix</keyword>
<dbReference type="Proteomes" id="UP001163731">
    <property type="component" value="Unassembled WGS sequence"/>
</dbReference>
<evidence type="ECO:0000256" key="5">
    <source>
        <dbReference type="SAM" id="Phobius"/>
    </source>
</evidence>
<evidence type="ECO:0000313" key="6">
    <source>
        <dbReference type="EMBL" id="MCW3168903.1"/>
    </source>
</evidence>
<feature type="transmembrane region" description="Helical" evidence="5">
    <location>
        <begin position="89"/>
        <end position="107"/>
    </location>
</feature>
<evidence type="ECO:0000256" key="4">
    <source>
        <dbReference type="ARBA" id="ARBA00023136"/>
    </source>
</evidence>
<evidence type="ECO:0000256" key="1">
    <source>
        <dbReference type="ARBA" id="ARBA00004141"/>
    </source>
</evidence>
<organism evidence="6 7">
    <name type="scientific">Chryseobacterium kimseyorum</name>
    <dbReference type="NCBI Taxonomy" id="2984028"/>
    <lineage>
        <taxon>Bacteria</taxon>
        <taxon>Pseudomonadati</taxon>
        <taxon>Bacteroidota</taxon>
        <taxon>Flavobacteriia</taxon>
        <taxon>Flavobacteriales</taxon>
        <taxon>Weeksellaceae</taxon>
        <taxon>Chryseobacterium group</taxon>
        <taxon>Chryseobacterium</taxon>
    </lineage>
</organism>
<protein>
    <submittedName>
        <fullName evidence="6">Phage holin family protein</fullName>
    </submittedName>
</protein>
<dbReference type="RefSeq" id="WP_264750085.1">
    <property type="nucleotide sequence ID" value="NZ_JAPDHW010000006.1"/>
</dbReference>
<reference evidence="6" key="1">
    <citation type="submission" date="2022-10" db="EMBL/GenBank/DDBJ databases">
        <title>Chryseobacterium babae sp. nov. isolated from the gut of the beetle Oryctes rhinoceros, and Chryseobacterium kimseyorum sp. nov., isolated from a stick insect rearing cage.</title>
        <authorList>
            <person name="Shelomi M."/>
            <person name="Han C.-J."/>
            <person name="Chen W.-M."/>
            <person name="Chen H.-K."/>
            <person name="Liaw S.-J."/>
            <person name="Muhle E."/>
            <person name="Clermont D."/>
        </authorList>
    </citation>
    <scope>NUCLEOTIDE SEQUENCE</scope>
    <source>
        <strain evidence="6">09-1422</strain>
    </source>
</reference>
<dbReference type="EMBL" id="JAPDHW010000006">
    <property type="protein sequence ID" value="MCW3168903.1"/>
    <property type="molecule type" value="Genomic_DNA"/>
</dbReference>
<feature type="transmembrane region" description="Helical" evidence="5">
    <location>
        <begin position="40"/>
        <end position="62"/>
    </location>
</feature>
<feature type="transmembrane region" description="Helical" evidence="5">
    <location>
        <begin position="119"/>
        <end position="139"/>
    </location>
</feature>
<name>A0ABT3HYQ5_9FLAO</name>
<keyword evidence="4 5" id="KW-0472">Membrane</keyword>
<comment type="subcellular location">
    <subcellularLocation>
        <location evidence="1">Membrane</location>
        <topology evidence="1">Multi-pass membrane protein</topology>
    </subcellularLocation>
</comment>
<sequence length="179" mass="20008">MKELLVYKKHAIGLLTAIKKPAVAFPAIGMITLSDCQWGISLLFVLMLFDFVTGVLASWSLWKNSKIESSFWQKGFTSVRIRESVVKSITYFLLIMCAYGIETIFKIKTFKAESYTEHQITLTLAAIAIACAIEFYSIFFENLPKAGFSIEVKLKAIFVKVKSAISSVISLKNGDNSPE</sequence>
<accession>A0ABT3HYQ5</accession>